<dbReference type="RefSeq" id="WP_232070294.1">
    <property type="nucleotide sequence ID" value="NZ_AP022583.1"/>
</dbReference>
<sequence length="93" mass="10085">MSRRFADVGVGIPAVRLQAIAAGAPAASSELVDVQFALAASQIQREERVAKFHRTRRRGIQCLLVAGLILAALNLLLCMAYVFISLVLHEPPF</sequence>
<proteinExistence type="predicted"/>
<organism evidence="2 3">
    <name type="scientific">Mycobacterium noviomagense</name>
    <dbReference type="NCBI Taxonomy" id="459858"/>
    <lineage>
        <taxon>Bacteria</taxon>
        <taxon>Bacillati</taxon>
        <taxon>Actinomycetota</taxon>
        <taxon>Actinomycetes</taxon>
        <taxon>Mycobacteriales</taxon>
        <taxon>Mycobacteriaceae</taxon>
        <taxon>Mycobacterium</taxon>
    </lineage>
</organism>
<dbReference type="EMBL" id="AP022583">
    <property type="protein sequence ID" value="BBY08896.1"/>
    <property type="molecule type" value="Genomic_DNA"/>
</dbReference>
<accession>A0A7I7PK07</accession>
<feature type="transmembrane region" description="Helical" evidence="1">
    <location>
        <begin position="62"/>
        <end position="88"/>
    </location>
</feature>
<dbReference type="KEGG" id="mnv:MNVI_42140"/>
<keyword evidence="1" id="KW-1133">Transmembrane helix</keyword>
<evidence type="ECO:0000313" key="2">
    <source>
        <dbReference type="EMBL" id="BBY08896.1"/>
    </source>
</evidence>
<name>A0A7I7PK07_9MYCO</name>
<keyword evidence="1" id="KW-0472">Membrane</keyword>
<evidence type="ECO:0000313" key="3">
    <source>
        <dbReference type="Proteomes" id="UP000466894"/>
    </source>
</evidence>
<dbReference type="AlphaFoldDB" id="A0A7I7PK07"/>
<keyword evidence="1" id="KW-0812">Transmembrane</keyword>
<protein>
    <submittedName>
        <fullName evidence="2">Uncharacterized protein</fullName>
    </submittedName>
</protein>
<evidence type="ECO:0000256" key="1">
    <source>
        <dbReference type="SAM" id="Phobius"/>
    </source>
</evidence>
<reference evidence="2 3" key="1">
    <citation type="journal article" date="2019" name="Emerg. Microbes Infect.">
        <title>Comprehensive subspecies identification of 175 nontuberculous mycobacteria species based on 7547 genomic profiles.</title>
        <authorList>
            <person name="Matsumoto Y."/>
            <person name="Kinjo T."/>
            <person name="Motooka D."/>
            <person name="Nabeya D."/>
            <person name="Jung N."/>
            <person name="Uechi K."/>
            <person name="Horii T."/>
            <person name="Iida T."/>
            <person name="Fujita J."/>
            <person name="Nakamura S."/>
        </authorList>
    </citation>
    <scope>NUCLEOTIDE SEQUENCE [LARGE SCALE GENOMIC DNA]</scope>
    <source>
        <strain evidence="2 3">JCM 16367</strain>
    </source>
</reference>
<dbReference type="Proteomes" id="UP000466894">
    <property type="component" value="Chromosome"/>
</dbReference>
<gene>
    <name evidence="2" type="ORF">MNVI_42140</name>
</gene>